<dbReference type="EMBL" id="UINC01008948">
    <property type="protein sequence ID" value="SVA40214.1"/>
    <property type="molecule type" value="Genomic_DNA"/>
</dbReference>
<reference evidence="1" key="1">
    <citation type="submission" date="2018-05" db="EMBL/GenBank/DDBJ databases">
        <authorList>
            <person name="Lanie J.A."/>
            <person name="Ng W.-L."/>
            <person name="Kazmierczak K.M."/>
            <person name="Andrzejewski T.M."/>
            <person name="Davidsen T.M."/>
            <person name="Wayne K.J."/>
            <person name="Tettelin H."/>
            <person name="Glass J.I."/>
            <person name="Rusch D."/>
            <person name="Podicherti R."/>
            <person name="Tsui H.-C.T."/>
            <person name="Winkler M.E."/>
        </authorList>
    </citation>
    <scope>NUCLEOTIDE SEQUENCE</scope>
</reference>
<sequence length="77" mass="8711">MTVHCTANRGRNGNRLITITEKTVSVSVEIILFRKNLKDEVKLQKKYGLIAKIHIRQNSASVFENLMPDAESKDLKG</sequence>
<name>A0A381VJ36_9ZZZZ</name>
<organism evidence="1">
    <name type="scientific">marine metagenome</name>
    <dbReference type="NCBI Taxonomy" id="408172"/>
    <lineage>
        <taxon>unclassified sequences</taxon>
        <taxon>metagenomes</taxon>
        <taxon>ecological metagenomes</taxon>
    </lineage>
</organism>
<accession>A0A381VJ36</accession>
<dbReference type="AlphaFoldDB" id="A0A381VJ36"/>
<evidence type="ECO:0000313" key="1">
    <source>
        <dbReference type="EMBL" id="SVA40214.1"/>
    </source>
</evidence>
<gene>
    <name evidence="1" type="ORF">METZ01_LOCUS93068</name>
</gene>
<protein>
    <submittedName>
        <fullName evidence="1">Uncharacterized protein</fullName>
    </submittedName>
</protein>
<proteinExistence type="predicted"/>